<evidence type="ECO:0000256" key="1">
    <source>
        <dbReference type="SAM" id="MobiDB-lite"/>
    </source>
</evidence>
<dbReference type="RefSeq" id="WP_126153600.1">
    <property type="nucleotide sequence ID" value="NZ_UZWE01000024.1"/>
</dbReference>
<dbReference type="AlphaFoldDB" id="A0A3S4CHM5"/>
<dbReference type="Proteomes" id="UP000270743">
    <property type="component" value="Unassembled WGS sequence"/>
</dbReference>
<reference evidence="2 3" key="1">
    <citation type="submission" date="2018-12" db="EMBL/GenBank/DDBJ databases">
        <authorList>
            <person name="Criscuolo A."/>
        </authorList>
    </citation>
    <scope>NUCLEOTIDE SEQUENCE [LARGE SCALE GENOMIC DNA]</scope>
    <source>
        <strain evidence="2">ACIP1116241</strain>
    </source>
</reference>
<name>A0A3S4CHM5_9RHOB</name>
<dbReference type="OrthoDB" id="5440754at2"/>
<evidence type="ECO:0000313" key="2">
    <source>
        <dbReference type="EMBL" id="VDS07915.1"/>
    </source>
</evidence>
<feature type="compositionally biased region" description="Gly residues" evidence="1">
    <location>
        <begin position="563"/>
        <end position="578"/>
    </location>
</feature>
<keyword evidence="3" id="KW-1185">Reference proteome</keyword>
<feature type="region of interest" description="Disordered" evidence="1">
    <location>
        <begin position="549"/>
        <end position="578"/>
    </location>
</feature>
<protein>
    <recommendedName>
        <fullName evidence="4">Terminase-like family protein</fullName>
    </recommendedName>
</protein>
<proteinExistence type="predicted"/>
<dbReference type="Gene3D" id="3.40.50.300">
    <property type="entry name" value="P-loop containing nucleotide triphosphate hydrolases"/>
    <property type="match status" value="1"/>
</dbReference>
<gene>
    <name evidence="2" type="ORF">PARHAE_01095</name>
</gene>
<evidence type="ECO:0000313" key="3">
    <source>
        <dbReference type="Proteomes" id="UP000270743"/>
    </source>
</evidence>
<accession>A0A3S4CHM5</accession>
<organism evidence="2 3">
    <name type="scientific">Paracoccus haematequi</name>
    <dbReference type="NCBI Taxonomy" id="2491866"/>
    <lineage>
        <taxon>Bacteria</taxon>
        <taxon>Pseudomonadati</taxon>
        <taxon>Pseudomonadota</taxon>
        <taxon>Alphaproteobacteria</taxon>
        <taxon>Rhodobacterales</taxon>
        <taxon>Paracoccaceae</taxon>
        <taxon>Paracoccus</taxon>
    </lineage>
</organism>
<dbReference type="EMBL" id="UZWE01000024">
    <property type="protein sequence ID" value="VDS07915.1"/>
    <property type="molecule type" value="Genomic_DNA"/>
</dbReference>
<evidence type="ECO:0008006" key="4">
    <source>
        <dbReference type="Google" id="ProtNLM"/>
    </source>
</evidence>
<dbReference type="InterPro" id="IPR027417">
    <property type="entry name" value="P-loop_NTPase"/>
</dbReference>
<sequence length="590" mass="64543">MSEPRATENGVGGADHLDPDQLAAMTAAEAISLLSPPVTGGKLELHTPAFPGPIAEAAYWDDSAVVGVQGPVGSGKTTTILKSRTRRAMSIPRSVIDGMRHYKLLVVRETYRQLWSTTIPDFLKVYPKHLGDWSGGKGGPVSFVMRFNDGTHVPPPPGHQGTWSDDIVMTVEFMAFGDDIEGSMRGLQTTDIWLHEMDTNPIEVILNGITRINRHPGMEHFAGYPKELLDFGQIVGDFNAPEPDNWLAELILKPEKMDEIVKTMNADLPAGARPILFRFHFQPGYGEDGAENLQNLSPGYYSKQIALLRALGRGDKVDRLVFNKIVHARAGEPVFQREFRRRLHVADETLKPWPGVPLRIGLDQGFKGAAVIGQVVVEGTGLHRRIMWQILGELHFPKERLMAQVFGTRLAEALETRWPGARIEGGWADMAGEHGSSQAADENDTWNLLVGRACGFRVRPQRIGTNRIQPRLEAVRAALEAPIHAGRVGLLIDPSCAFLIAGFEARYVWTDEVNAQGDKRKVPDKSLTEANVMDALQYLLLSEHKADGTSVGSFPGQPTGLIGHNGGPPLSGGDGGLRTGFDVLNPYGGR</sequence>